<organism evidence="2 3">
    <name type="scientific">Natronoarchaeum philippinense</name>
    <dbReference type="NCBI Taxonomy" id="558529"/>
    <lineage>
        <taxon>Archaea</taxon>
        <taxon>Methanobacteriati</taxon>
        <taxon>Methanobacteriota</taxon>
        <taxon>Stenosarchaea group</taxon>
        <taxon>Halobacteria</taxon>
        <taxon>Halobacteriales</taxon>
        <taxon>Natronoarchaeaceae</taxon>
    </lineage>
</organism>
<name>A0A285NAV5_NATPI</name>
<sequence>MRWRSLTVLSFASLFSYGTAVFILVTPMAILGHLLGSAGPAFTLIILLFSIPLVAFLFSFITHAIIISFITLRSSLRYYWARHTPPYFIEKSDLPVRKPESQEILKEMTQLFSSLVKIYAFSATSSIYIAVHEPKIISVVFKSDVVEIFLIIFLAILQVPIAVLDFGLLPQTLTTTPNNLAIILLLIIFPMPIMTMIIDNLIYYMEQVYLNNIILYFPDSEIDPSLKQQAITTTGVISTVTVCLVALSYLTL</sequence>
<feature type="transmembrane region" description="Helical" evidence="1">
    <location>
        <begin position="41"/>
        <end position="72"/>
    </location>
</feature>
<dbReference type="Proteomes" id="UP000219453">
    <property type="component" value="Unassembled WGS sequence"/>
</dbReference>
<feature type="transmembrane region" description="Helical" evidence="1">
    <location>
        <begin position="12"/>
        <end position="35"/>
    </location>
</feature>
<proteinExistence type="predicted"/>
<keyword evidence="1" id="KW-1133">Transmembrane helix</keyword>
<gene>
    <name evidence="2" type="ORF">SAMN06269185_1174</name>
</gene>
<evidence type="ECO:0000313" key="2">
    <source>
        <dbReference type="EMBL" id="SNZ06448.1"/>
    </source>
</evidence>
<dbReference type="EMBL" id="OBEJ01000001">
    <property type="protein sequence ID" value="SNZ06448.1"/>
    <property type="molecule type" value="Genomic_DNA"/>
</dbReference>
<accession>A0A285NAV5</accession>
<feature type="transmembrane region" description="Helical" evidence="1">
    <location>
        <begin position="230"/>
        <end position="250"/>
    </location>
</feature>
<keyword evidence="1" id="KW-0812">Transmembrane</keyword>
<dbReference type="AlphaFoldDB" id="A0A285NAV5"/>
<feature type="transmembrane region" description="Helical" evidence="1">
    <location>
        <begin position="146"/>
        <end position="168"/>
    </location>
</feature>
<feature type="transmembrane region" description="Helical" evidence="1">
    <location>
        <begin position="180"/>
        <end position="205"/>
    </location>
</feature>
<keyword evidence="1" id="KW-0472">Membrane</keyword>
<evidence type="ECO:0000256" key="1">
    <source>
        <dbReference type="SAM" id="Phobius"/>
    </source>
</evidence>
<protein>
    <submittedName>
        <fullName evidence="2">Uncharacterized protein</fullName>
    </submittedName>
</protein>
<feature type="transmembrane region" description="Helical" evidence="1">
    <location>
        <begin position="111"/>
        <end position="131"/>
    </location>
</feature>
<keyword evidence="3" id="KW-1185">Reference proteome</keyword>
<reference evidence="3" key="1">
    <citation type="submission" date="2017-09" db="EMBL/GenBank/DDBJ databases">
        <authorList>
            <person name="Varghese N."/>
            <person name="Submissions S."/>
        </authorList>
    </citation>
    <scope>NUCLEOTIDE SEQUENCE [LARGE SCALE GENOMIC DNA]</scope>
    <source>
        <strain evidence="3">DSM 27208</strain>
    </source>
</reference>
<evidence type="ECO:0000313" key="3">
    <source>
        <dbReference type="Proteomes" id="UP000219453"/>
    </source>
</evidence>